<sequence length="67" mass="7624">DNSVPKLNEEPEQRLSEDAQPKPNVEEQVMSNATNKVSHVEEPEVTSMLDEGKKDDEEEEEKKDKEG</sequence>
<organism evidence="2 3">
    <name type="scientific">Trifolium medium</name>
    <dbReference type="NCBI Taxonomy" id="97028"/>
    <lineage>
        <taxon>Eukaryota</taxon>
        <taxon>Viridiplantae</taxon>
        <taxon>Streptophyta</taxon>
        <taxon>Embryophyta</taxon>
        <taxon>Tracheophyta</taxon>
        <taxon>Spermatophyta</taxon>
        <taxon>Magnoliopsida</taxon>
        <taxon>eudicotyledons</taxon>
        <taxon>Gunneridae</taxon>
        <taxon>Pentapetalae</taxon>
        <taxon>rosids</taxon>
        <taxon>fabids</taxon>
        <taxon>Fabales</taxon>
        <taxon>Fabaceae</taxon>
        <taxon>Papilionoideae</taxon>
        <taxon>50 kb inversion clade</taxon>
        <taxon>NPAAA clade</taxon>
        <taxon>Hologalegina</taxon>
        <taxon>IRL clade</taxon>
        <taxon>Trifolieae</taxon>
        <taxon>Trifolium</taxon>
    </lineage>
</organism>
<dbReference type="AlphaFoldDB" id="A0A392WHP7"/>
<protein>
    <submittedName>
        <fullName evidence="2">Uncharacterized protein</fullName>
    </submittedName>
</protein>
<proteinExistence type="predicted"/>
<comment type="caution">
    <text evidence="2">The sequence shown here is derived from an EMBL/GenBank/DDBJ whole genome shotgun (WGS) entry which is preliminary data.</text>
</comment>
<feature type="compositionally biased region" description="Basic and acidic residues" evidence="1">
    <location>
        <begin position="7"/>
        <end position="20"/>
    </location>
</feature>
<evidence type="ECO:0000256" key="1">
    <source>
        <dbReference type="SAM" id="MobiDB-lite"/>
    </source>
</evidence>
<feature type="non-terminal residue" evidence="2">
    <location>
        <position position="1"/>
    </location>
</feature>
<reference evidence="2 3" key="1">
    <citation type="journal article" date="2018" name="Front. Plant Sci.">
        <title>Red Clover (Trifolium pratense) and Zigzag Clover (T. medium) - A Picture of Genomic Similarities and Differences.</title>
        <authorList>
            <person name="Dluhosova J."/>
            <person name="Istvanek J."/>
            <person name="Nedelnik J."/>
            <person name="Repkova J."/>
        </authorList>
    </citation>
    <scope>NUCLEOTIDE SEQUENCE [LARGE SCALE GENOMIC DNA]</scope>
    <source>
        <strain evidence="3">cv. 10/8</strain>
        <tissue evidence="2">Leaf</tissue>
    </source>
</reference>
<feature type="non-terminal residue" evidence="2">
    <location>
        <position position="67"/>
    </location>
</feature>
<name>A0A392WHP7_9FABA</name>
<accession>A0A392WHP7</accession>
<evidence type="ECO:0000313" key="2">
    <source>
        <dbReference type="EMBL" id="MCI97500.1"/>
    </source>
</evidence>
<dbReference type="EMBL" id="LXQA011445337">
    <property type="protein sequence ID" value="MCI97500.1"/>
    <property type="molecule type" value="Genomic_DNA"/>
</dbReference>
<dbReference type="Proteomes" id="UP000265520">
    <property type="component" value="Unassembled WGS sequence"/>
</dbReference>
<evidence type="ECO:0000313" key="3">
    <source>
        <dbReference type="Proteomes" id="UP000265520"/>
    </source>
</evidence>
<feature type="region of interest" description="Disordered" evidence="1">
    <location>
        <begin position="1"/>
        <end position="67"/>
    </location>
</feature>
<keyword evidence="3" id="KW-1185">Reference proteome</keyword>